<evidence type="ECO:0000313" key="1">
    <source>
        <dbReference type="EMBL" id="MCP2167309.1"/>
    </source>
</evidence>
<dbReference type="AlphaFoldDB" id="A0AAE3GHD3"/>
<reference evidence="1" key="1">
    <citation type="submission" date="2022-06" db="EMBL/GenBank/DDBJ databases">
        <title>Genomic Encyclopedia of Archaeal and Bacterial Type Strains, Phase II (KMG-II): from individual species to whole genera.</title>
        <authorList>
            <person name="Goeker M."/>
        </authorList>
    </citation>
    <scope>NUCLEOTIDE SEQUENCE</scope>
    <source>
        <strain evidence="1">DSM 43935</strain>
    </source>
</reference>
<dbReference type="Proteomes" id="UP001206128">
    <property type="component" value="Unassembled WGS sequence"/>
</dbReference>
<organism evidence="1 2">
    <name type="scientific">Goodfellowiella coeruleoviolacea</name>
    <dbReference type="NCBI Taxonomy" id="334858"/>
    <lineage>
        <taxon>Bacteria</taxon>
        <taxon>Bacillati</taxon>
        <taxon>Actinomycetota</taxon>
        <taxon>Actinomycetes</taxon>
        <taxon>Pseudonocardiales</taxon>
        <taxon>Pseudonocardiaceae</taxon>
        <taxon>Goodfellowiella</taxon>
    </lineage>
</organism>
<gene>
    <name evidence="1" type="ORF">LX83_004182</name>
</gene>
<comment type="caution">
    <text evidence="1">The sequence shown here is derived from an EMBL/GenBank/DDBJ whole genome shotgun (WGS) entry which is preliminary data.</text>
</comment>
<evidence type="ECO:0000313" key="2">
    <source>
        <dbReference type="Proteomes" id="UP001206128"/>
    </source>
</evidence>
<name>A0AAE3GHD3_9PSEU</name>
<proteinExistence type="predicted"/>
<dbReference type="EMBL" id="JAMTCK010000009">
    <property type="protein sequence ID" value="MCP2167309.1"/>
    <property type="molecule type" value="Genomic_DNA"/>
</dbReference>
<dbReference type="RefSeq" id="WP_253774043.1">
    <property type="nucleotide sequence ID" value="NZ_JAMTCK010000009.1"/>
</dbReference>
<protein>
    <submittedName>
        <fullName evidence="1">Uncharacterized protein</fullName>
    </submittedName>
</protein>
<keyword evidence="2" id="KW-1185">Reference proteome</keyword>
<sequence length="76" mass="8149">MTTAAAYGWRVWDEDQRPHAVLTSEIDGDTEGLIDAACGKVLTAANSTRIDKPTGMVCLSCVTAMGQGMGDNQWRC</sequence>
<accession>A0AAE3GHD3</accession>